<evidence type="ECO:0000313" key="2">
    <source>
        <dbReference type="WBParaSite" id="nRc.2.0.1.t34383-RA"/>
    </source>
</evidence>
<name>A0A915K7Q6_ROMCU</name>
<keyword evidence="1" id="KW-1185">Reference proteome</keyword>
<proteinExistence type="predicted"/>
<evidence type="ECO:0000313" key="1">
    <source>
        <dbReference type="Proteomes" id="UP000887565"/>
    </source>
</evidence>
<dbReference type="AlphaFoldDB" id="A0A915K7Q6"/>
<protein>
    <submittedName>
        <fullName evidence="2">Uncharacterized protein</fullName>
    </submittedName>
</protein>
<dbReference type="Proteomes" id="UP000887565">
    <property type="component" value="Unplaced"/>
</dbReference>
<dbReference type="WBParaSite" id="nRc.2.0.1.t34383-RA">
    <property type="protein sequence ID" value="nRc.2.0.1.t34383-RA"/>
    <property type="gene ID" value="nRc.2.0.1.g34383"/>
</dbReference>
<organism evidence="1 2">
    <name type="scientific">Romanomermis culicivorax</name>
    <name type="common">Nematode worm</name>
    <dbReference type="NCBI Taxonomy" id="13658"/>
    <lineage>
        <taxon>Eukaryota</taxon>
        <taxon>Metazoa</taxon>
        <taxon>Ecdysozoa</taxon>
        <taxon>Nematoda</taxon>
        <taxon>Enoplea</taxon>
        <taxon>Dorylaimia</taxon>
        <taxon>Mermithida</taxon>
        <taxon>Mermithoidea</taxon>
        <taxon>Mermithidae</taxon>
        <taxon>Romanomermis</taxon>
    </lineage>
</organism>
<reference evidence="2" key="1">
    <citation type="submission" date="2022-11" db="UniProtKB">
        <authorList>
            <consortium name="WormBaseParasite"/>
        </authorList>
    </citation>
    <scope>IDENTIFICATION</scope>
</reference>
<sequence>AYNAFSTSQNIRPINKGAAISANQRGLVAPSMLSARHIALHPSSDNLLLTLAETVFHFETPFITLASISRWALDDFRRSLGGVTSPTSLAKSFILSLKLSFSIFSLKNLATSFVPRIFVNFLSAENLSPTTVVRFDGLFPFKNVNFFPFAVVDYESFSGTKIQIDEFKKLILTFTSATTASTTGEVFFIVRDPNDFDSVGDRRQRPAMTIVLRPRRPLAKRKDRFDTPPLYPLGILPSCRIKFCIKDYSSKIRNSVYPKSGAIWHDFSYVNAVLLTLIALSLNDTQSDASVGVFLDRN</sequence>
<accession>A0A915K7Q6</accession>